<dbReference type="STRING" id="1338011.BD94_2609"/>
<protein>
    <submittedName>
        <fullName evidence="4">Hemagglutinin</fullName>
    </submittedName>
</protein>
<dbReference type="PANTHER" id="PTHR33308">
    <property type="entry name" value="PEPTIDOGLYCAN HYDROLASE FLGJ"/>
    <property type="match status" value="1"/>
</dbReference>
<dbReference type="KEGG" id="eao:BD94_2609"/>
<evidence type="ECO:0000256" key="1">
    <source>
        <dbReference type="ARBA" id="ARBA00022801"/>
    </source>
</evidence>
<evidence type="ECO:0000256" key="2">
    <source>
        <dbReference type="SAM" id="SignalP"/>
    </source>
</evidence>
<dbReference type="GeneID" id="56683679"/>
<gene>
    <name evidence="4" type="ORF">BD94_2609</name>
</gene>
<keyword evidence="1" id="KW-0378">Hydrolase</keyword>
<reference evidence="4" key="1">
    <citation type="journal article" date="2013" name="Lancet">
        <title>First case of E anophelis outbreak in an intensive-care unit.</title>
        <authorList>
            <person name="Teo J."/>
            <person name="Tan S.Y."/>
            <person name="Tay M."/>
            <person name="Ding Y."/>
            <person name="Kjelleberg S."/>
            <person name="Givskov M."/>
            <person name="Lin R.T."/>
            <person name="Yang L."/>
        </authorList>
    </citation>
    <scope>NUCLEOTIDE SEQUENCE [LARGE SCALE GENOMIC DNA]</scope>
    <source>
        <strain evidence="4">NUHP1</strain>
    </source>
</reference>
<dbReference type="Proteomes" id="UP000028933">
    <property type="component" value="Chromosome"/>
</dbReference>
<dbReference type="eggNOG" id="COG1705">
    <property type="taxonomic scope" value="Bacteria"/>
</dbReference>
<accession>A0A077EJD8</accession>
<evidence type="ECO:0000259" key="3">
    <source>
        <dbReference type="SMART" id="SM00047"/>
    </source>
</evidence>
<dbReference type="SMART" id="SM00047">
    <property type="entry name" value="LYZ2"/>
    <property type="match status" value="1"/>
</dbReference>
<reference evidence="4" key="2">
    <citation type="journal article" date="2015" name="Genome Biol. Evol.">
        <title>Complete Genome Sequence and Transcriptomic Analysis of the Novel Pathogen Elizabethkingia anophelis in Response to Oxidative Stress.</title>
        <authorList>
            <person name="Li Y."/>
            <person name="Liu Y."/>
            <person name="Chew S.C."/>
            <person name="Tay M."/>
            <person name="Salido M.M."/>
            <person name="Teo J."/>
            <person name="Lauro F.M."/>
            <person name="Givskov M."/>
            <person name="Yang L."/>
        </authorList>
    </citation>
    <scope>NUCLEOTIDE SEQUENCE</scope>
    <source>
        <strain evidence="4">NUHP1</strain>
    </source>
</reference>
<proteinExistence type="predicted"/>
<keyword evidence="2" id="KW-0732">Signal</keyword>
<dbReference type="AlphaFoldDB" id="A0A077EJD8"/>
<dbReference type="Pfam" id="PF01832">
    <property type="entry name" value="Glucosaminidase"/>
    <property type="match status" value="1"/>
</dbReference>
<dbReference type="InterPro" id="IPR051056">
    <property type="entry name" value="Glycosyl_Hydrolase_73"/>
</dbReference>
<evidence type="ECO:0000313" key="5">
    <source>
        <dbReference type="Proteomes" id="UP000028933"/>
    </source>
</evidence>
<dbReference type="HOGENOM" id="CLU_013771_1_2_10"/>
<feature type="domain" description="Mannosyl-glycoprotein endo-beta-N-acetylglucosamidase-like" evidence="3">
    <location>
        <begin position="17"/>
        <end position="153"/>
    </location>
</feature>
<name>A0A077EJD8_9FLAO</name>
<dbReference type="InterPro" id="IPR002901">
    <property type="entry name" value="MGlyc_endo_b_GlcNAc-like_dom"/>
</dbReference>
<dbReference type="RefSeq" id="WP_009085911.1">
    <property type="nucleotide sequence ID" value="NZ_CP007547.1"/>
</dbReference>
<dbReference type="SUPFAM" id="SSF53955">
    <property type="entry name" value="Lysozyme-like"/>
    <property type="match status" value="1"/>
</dbReference>
<dbReference type="InterPro" id="IPR023346">
    <property type="entry name" value="Lysozyme-like_dom_sf"/>
</dbReference>
<sequence length="153" mass="16956">MKHFINIKVVVISLVLTFISFNAKAQNSYIKENKDMAATLSKEYGIPSSIILAVAFVESGGGTSKNSKALNNHFGIVGKNTVNSSKYKSFSSVKESYRAFCELLSRKKYYSQLKGTDNHNAWVKAIASAGYSTQPETWKQRINSIINKFGLSD</sequence>
<dbReference type="EMBL" id="CP007547">
    <property type="protein sequence ID" value="AIL46384.1"/>
    <property type="molecule type" value="Genomic_DNA"/>
</dbReference>
<feature type="chain" id="PRO_5001717814" evidence="2">
    <location>
        <begin position="26"/>
        <end position="153"/>
    </location>
</feature>
<evidence type="ECO:0000313" key="4">
    <source>
        <dbReference type="EMBL" id="AIL46384.1"/>
    </source>
</evidence>
<dbReference type="Gene3D" id="1.10.530.10">
    <property type="match status" value="1"/>
</dbReference>
<feature type="signal peptide" evidence="2">
    <location>
        <begin position="1"/>
        <end position="25"/>
    </location>
</feature>
<dbReference type="GO" id="GO:0004040">
    <property type="term" value="F:amidase activity"/>
    <property type="evidence" value="ECO:0007669"/>
    <property type="project" value="InterPro"/>
</dbReference>
<dbReference type="PANTHER" id="PTHR33308:SF9">
    <property type="entry name" value="PEPTIDOGLYCAN HYDROLASE FLGJ"/>
    <property type="match status" value="1"/>
</dbReference>
<organism evidence="4 5">
    <name type="scientific">Elizabethkingia anophelis NUHP1</name>
    <dbReference type="NCBI Taxonomy" id="1338011"/>
    <lineage>
        <taxon>Bacteria</taxon>
        <taxon>Pseudomonadati</taxon>
        <taxon>Bacteroidota</taxon>
        <taxon>Flavobacteriia</taxon>
        <taxon>Flavobacteriales</taxon>
        <taxon>Weeksellaceae</taxon>
        <taxon>Elizabethkingia</taxon>
    </lineage>
</organism>